<dbReference type="AlphaFoldDB" id="A0A2N5W1S4"/>
<evidence type="ECO:0000313" key="2">
    <source>
        <dbReference type="EMBL" id="PLW56213.1"/>
    </source>
</evidence>
<name>A0A2N5W1S4_9BASI</name>
<dbReference type="EMBL" id="PGCJ01000023">
    <property type="protein sequence ID" value="PLW56213.1"/>
    <property type="molecule type" value="Genomic_DNA"/>
</dbReference>
<keyword evidence="3" id="KW-1185">Reference proteome</keyword>
<evidence type="ECO:0000256" key="1">
    <source>
        <dbReference type="SAM" id="MobiDB-lite"/>
    </source>
</evidence>
<sequence>MHQTALISGRAAAHPKGVRTPICTPKKNGVQPLHTALERRAEAAHPSLHAARHLHAFNRRACGVQECDPARKACRACTPVWRGVQSLHALRTGVQALHACWLTTLMRVPGTLIRVLWYPYRVPGTLIRVPKVPGPLIRVPKYPYRVPGTLERVPKYPHRQAHLRLRGSHQPLKLRGLREPTGVQSLHACPNGVQALHALQTGVQALHACLAGLHAICMPIEGVQMAFSLRGRAGNSGSSIEKHGQLSTKERSPVGSSQELPS</sequence>
<evidence type="ECO:0000313" key="3">
    <source>
        <dbReference type="Proteomes" id="UP000235388"/>
    </source>
</evidence>
<feature type="region of interest" description="Disordered" evidence="1">
    <location>
        <begin position="1"/>
        <end position="25"/>
    </location>
</feature>
<feature type="region of interest" description="Disordered" evidence="1">
    <location>
        <begin position="232"/>
        <end position="262"/>
    </location>
</feature>
<reference evidence="2 3" key="1">
    <citation type="submission" date="2017-11" db="EMBL/GenBank/DDBJ databases">
        <title>De novo assembly and phasing of dikaryotic genomes from two isolates of Puccinia coronata f. sp. avenae, the causal agent of oat crown rust.</title>
        <authorList>
            <person name="Miller M.E."/>
            <person name="Zhang Y."/>
            <person name="Omidvar V."/>
            <person name="Sperschneider J."/>
            <person name="Schwessinger B."/>
            <person name="Raley C."/>
            <person name="Palmer J.M."/>
            <person name="Garnica D."/>
            <person name="Upadhyaya N."/>
            <person name="Rathjen J."/>
            <person name="Taylor J.M."/>
            <person name="Park R.F."/>
            <person name="Dodds P.N."/>
            <person name="Hirsch C.D."/>
            <person name="Kianian S.F."/>
            <person name="Figueroa M."/>
        </authorList>
    </citation>
    <scope>NUCLEOTIDE SEQUENCE [LARGE SCALE GENOMIC DNA]</scope>
    <source>
        <strain evidence="2">12NC29</strain>
    </source>
</reference>
<proteinExistence type="predicted"/>
<gene>
    <name evidence="2" type="ORF">PCANC_02031</name>
</gene>
<comment type="caution">
    <text evidence="2">The sequence shown here is derived from an EMBL/GenBank/DDBJ whole genome shotgun (WGS) entry which is preliminary data.</text>
</comment>
<dbReference type="Proteomes" id="UP000235388">
    <property type="component" value="Unassembled WGS sequence"/>
</dbReference>
<feature type="compositionally biased region" description="Basic and acidic residues" evidence="1">
    <location>
        <begin position="240"/>
        <end position="252"/>
    </location>
</feature>
<accession>A0A2N5W1S4</accession>
<protein>
    <submittedName>
        <fullName evidence="2">Uncharacterized protein</fullName>
    </submittedName>
</protein>
<organism evidence="2 3">
    <name type="scientific">Puccinia coronata f. sp. avenae</name>
    <dbReference type="NCBI Taxonomy" id="200324"/>
    <lineage>
        <taxon>Eukaryota</taxon>
        <taxon>Fungi</taxon>
        <taxon>Dikarya</taxon>
        <taxon>Basidiomycota</taxon>
        <taxon>Pucciniomycotina</taxon>
        <taxon>Pucciniomycetes</taxon>
        <taxon>Pucciniales</taxon>
        <taxon>Pucciniaceae</taxon>
        <taxon>Puccinia</taxon>
    </lineage>
</organism>